<comment type="caution">
    <text evidence="2">The sequence shown here is derived from an EMBL/GenBank/DDBJ whole genome shotgun (WGS) entry which is preliminary data.</text>
</comment>
<dbReference type="Proteomes" id="UP001552299">
    <property type="component" value="Unassembled WGS sequence"/>
</dbReference>
<sequence>MVGKARKSDSHEGNKEATRTISLPPTKPRSRTATMESKEPSRTASKEPKSGSNEGAEEATVRSLRLLRSNEVGQQRRSRRSDPCNLRLLRGGEAEQQQRSRRSDPCDLRLLRGDEAEQQRRSRRGDPCDLRLLRGDDEVGQHEGAAEARRARWRSANYLPTACLRRFEGVNERLSSFERRVASLGIEPRGVGPTGDRVCSSIGIPLREVAPSWSSHELWKESFITTVFALVLFGFG</sequence>
<feature type="compositionally biased region" description="Basic and acidic residues" evidence="1">
    <location>
        <begin position="1"/>
        <end position="18"/>
    </location>
</feature>
<accession>A0ABD0UGV1</accession>
<evidence type="ECO:0000313" key="2">
    <source>
        <dbReference type="EMBL" id="KAL0912017.1"/>
    </source>
</evidence>
<evidence type="ECO:0000256" key="1">
    <source>
        <dbReference type="SAM" id="MobiDB-lite"/>
    </source>
</evidence>
<proteinExistence type="predicted"/>
<name>A0ABD0UGV1_DENTH</name>
<dbReference type="EMBL" id="JANQDX010000014">
    <property type="protein sequence ID" value="KAL0912017.1"/>
    <property type="molecule type" value="Genomic_DNA"/>
</dbReference>
<evidence type="ECO:0000313" key="3">
    <source>
        <dbReference type="Proteomes" id="UP001552299"/>
    </source>
</evidence>
<dbReference type="AlphaFoldDB" id="A0ABD0UGV1"/>
<feature type="region of interest" description="Disordered" evidence="1">
    <location>
        <begin position="1"/>
        <end position="107"/>
    </location>
</feature>
<reference evidence="2 3" key="1">
    <citation type="journal article" date="2024" name="Plant Biotechnol. J.">
        <title>Dendrobium thyrsiflorum genome and its molecular insights into genes involved in important horticultural traits.</title>
        <authorList>
            <person name="Chen B."/>
            <person name="Wang J.Y."/>
            <person name="Zheng P.J."/>
            <person name="Li K.L."/>
            <person name="Liang Y.M."/>
            <person name="Chen X.F."/>
            <person name="Zhang C."/>
            <person name="Zhao X."/>
            <person name="He X."/>
            <person name="Zhang G.Q."/>
            <person name="Liu Z.J."/>
            <person name="Xu Q."/>
        </authorList>
    </citation>
    <scope>NUCLEOTIDE SEQUENCE [LARGE SCALE GENOMIC DNA]</scope>
    <source>
        <strain evidence="2">GZMU011</strain>
    </source>
</reference>
<protein>
    <submittedName>
        <fullName evidence="2">Uncharacterized protein</fullName>
    </submittedName>
</protein>
<gene>
    <name evidence="2" type="ORF">M5K25_017957</name>
</gene>
<organism evidence="2 3">
    <name type="scientific">Dendrobium thyrsiflorum</name>
    <name type="common">Pinecone-like raceme dendrobium</name>
    <name type="synonym">Orchid</name>
    <dbReference type="NCBI Taxonomy" id="117978"/>
    <lineage>
        <taxon>Eukaryota</taxon>
        <taxon>Viridiplantae</taxon>
        <taxon>Streptophyta</taxon>
        <taxon>Embryophyta</taxon>
        <taxon>Tracheophyta</taxon>
        <taxon>Spermatophyta</taxon>
        <taxon>Magnoliopsida</taxon>
        <taxon>Liliopsida</taxon>
        <taxon>Asparagales</taxon>
        <taxon>Orchidaceae</taxon>
        <taxon>Epidendroideae</taxon>
        <taxon>Malaxideae</taxon>
        <taxon>Dendrobiinae</taxon>
        <taxon>Dendrobium</taxon>
    </lineage>
</organism>
<feature type="compositionally biased region" description="Basic and acidic residues" evidence="1">
    <location>
        <begin position="90"/>
        <end position="107"/>
    </location>
</feature>
<feature type="compositionally biased region" description="Basic and acidic residues" evidence="1">
    <location>
        <begin position="36"/>
        <end position="49"/>
    </location>
</feature>
<keyword evidence="3" id="KW-1185">Reference proteome</keyword>